<proteinExistence type="predicted"/>
<evidence type="ECO:0000313" key="1">
    <source>
        <dbReference type="EMBL" id="TGY87005.1"/>
    </source>
</evidence>
<gene>
    <name evidence="1" type="ORF">E5329_27295</name>
</gene>
<dbReference type="Proteomes" id="UP000304953">
    <property type="component" value="Unassembled WGS sequence"/>
</dbReference>
<dbReference type="EMBL" id="SRYA01000127">
    <property type="protein sequence ID" value="TGY87005.1"/>
    <property type="molecule type" value="Genomic_DNA"/>
</dbReference>
<organism evidence="1 2">
    <name type="scientific">Petralouisia muris</name>
    <dbReference type="NCBI Taxonomy" id="3032872"/>
    <lineage>
        <taxon>Bacteria</taxon>
        <taxon>Bacillati</taxon>
        <taxon>Bacillota</taxon>
        <taxon>Clostridia</taxon>
        <taxon>Lachnospirales</taxon>
        <taxon>Lachnospiraceae</taxon>
        <taxon>Petralouisia</taxon>
    </lineage>
</organism>
<evidence type="ECO:0000313" key="2">
    <source>
        <dbReference type="Proteomes" id="UP000304953"/>
    </source>
</evidence>
<comment type="caution">
    <text evidence="1">The sequence shown here is derived from an EMBL/GenBank/DDBJ whole genome shotgun (WGS) entry which is preliminary data.</text>
</comment>
<name>A0AC61RM39_9FIRM</name>
<protein>
    <submittedName>
        <fullName evidence="1">TnpV protein</fullName>
    </submittedName>
</protein>
<accession>A0AC61RM39</accession>
<reference evidence="1" key="1">
    <citation type="submission" date="2019-04" db="EMBL/GenBank/DDBJ databases">
        <title>Microbes associate with the intestines of laboratory mice.</title>
        <authorList>
            <person name="Navarre W."/>
            <person name="Wong E."/>
            <person name="Huang K."/>
            <person name="Tropini C."/>
            <person name="Ng K."/>
            <person name="Yu B."/>
        </authorList>
    </citation>
    <scope>NUCLEOTIDE SEQUENCE</scope>
    <source>
        <strain evidence="1">NM01_1-7b</strain>
    </source>
</reference>
<keyword evidence="2" id="KW-1185">Reference proteome</keyword>
<sequence>MRRSYLKEYRKILYNNYVLEGTLFKHLAEIDQACNKRMEIIVPSMICLIKCPLSAVWLITGINFTYAVR</sequence>